<evidence type="ECO:0000313" key="1">
    <source>
        <dbReference type="EMBL" id="KAK3218271.1"/>
    </source>
</evidence>
<sequence length="63" mass="7350">MRDIREKHGVELLYTKVWKATQHGRSTVYGKADESYQFLPGYFHMLTEANPSTVTTIEMDEQN</sequence>
<reference evidence="1" key="1">
    <citation type="journal article" date="2023" name="Plant J.">
        <title>Genome sequences and population genomics provide insights into the demographic history, inbreeding, and mutation load of two 'living fossil' tree species of Dipteronia.</title>
        <authorList>
            <person name="Feng Y."/>
            <person name="Comes H.P."/>
            <person name="Chen J."/>
            <person name="Zhu S."/>
            <person name="Lu R."/>
            <person name="Zhang X."/>
            <person name="Li P."/>
            <person name="Qiu J."/>
            <person name="Olsen K.M."/>
            <person name="Qiu Y."/>
        </authorList>
    </citation>
    <scope>NUCLEOTIDE SEQUENCE</scope>
    <source>
        <strain evidence="1">NBL</strain>
    </source>
</reference>
<comment type="caution">
    <text evidence="1">The sequence shown here is derived from an EMBL/GenBank/DDBJ whole genome shotgun (WGS) entry which is preliminary data.</text>
</comment>
<evidence type="ECO:0000313" key="2">
    <source>
        <dbReference type="Proteomes" id="UP001281410"/>
    </source>
</evidence>
<organism evidence="1 2">
    <name type="scientific">Dipteronia sinensis</name>
    <dbReference type="NCBI Taxonomy" id="43782"/>
    <lineage>
        <taxon>Eukaryota</taxon>
        <taxon>Viridiplantae</taxon>
        <taxon>Streptophyta</taxon>
        <taxon>Embryophyta</taxon>
        <taxon>Tracheophyta</taxon>
        <taxon>Spermatophyta</taxon>
        <taxon>Magnoliopsida</taxon>
        <taxon>eudicotyledons</taxon>
        <taxon>Gunneridae</taxon>
        <taxon>Pentapetalae</taxon>
        <taxon>rosids</taxon>
        <taxon>malvids</taxon>
        <taxon>Sapindales</taxon>
        <taxon>Sapindaceae</taxon>
        <taxon>Hippocastanoideae</taxon>
        <taxon>Acereae</taxon>
        <taxon>Dipteronia</taxon>
    </lineage>
</organism>
<dbReference type="EMBL" id="JANJYJ010000004">
    <property type="protein sequence ID" value="KAK3218271.1"/>
    <property type="molecule type" value="Genomic_DNA"/>
</dbReference>
<keyword evidence="2" id="KW-1185">Reference proteome</keyword>
<gene>
    <name evidence="1" type="ORF">Dsin_012241</name>
</gene>
<dbReference type="AlphaFoldDB" id="A0AAE0E7U4"/>
<name>A0AAE0E7U4_9ROSI</name>
<proteinExistence type="predicted"/>
<dbReference type="Proteomes" id="UP001281410">
    <property type="component" value="Unassembled WGS sequence"/>
</dbReference>
<accession>A0AAE0E7U4</accession>
<protein>
    <submittedName>
        <fullName evidence="1">Uncharacterized protein</fullName>
    </submittedName>
</protein>